<name>A0A3S9A1Z0_9BACL</name>
<accession>A0A3S9A1Z0</accession>
<evidence type="ECO:0000313" key="3">
    <source>
        <dbReference type="EMBL" id="AZN39706.1"/>
    </source>
</evidence>
<dbReference type="Gene3D" id="3.40.190.10">
    <property type="entry name" value="Periplasmic binding protein-like II"/>
    <property type="match status" value="2"/>
</dbReference>
<sequence>MRIRQNVGILLTAALTVGLVGCGGNNGSNSTSSSNNSGNASSNAANSTNTTNSANTSNSTNSSNNGGTSNTSSEEVGTVDNLKITAFNWGWDNADPAKDVVLPELKKRLGLKDLTYDVIKTGGYDDVVQKLQLWASTGGSDWPDIVTTGSDSRTKLILNNLGESGKLEDLTPWLEKYPNVKNAVEKLLPFTSDPHDGKIYSIAQNFSNMQAYAIDQPTIWIRKDWLDKLNLPLPKTVDDLYNDLKAFKEQIKDVNGQPVIPYAAFGENFRNMIKLFFPPDQNDGTGVWYTDANGKPARSDVSQSDNLIRALTFYNKLYNEGLIEKEAFTLKQGQIDEKGNQGRYGAVHGAYWEQANPFTDSMKKTDPKAEFVGVQLYDPTIASGPSLPKFRLEAWSLWAVKAGLPKEEVNTFFKTLDYVLSEEGTILTKYGLEGQQWERNADGKIIDTKAFFDETQGDWNKRAHFGIDVYSFIPNYDALIKNQAPSGYELREDMIETWKNLGSKFPTEYVTDPQRYVEPGDVENKATVGQGERYKQLVAKAVTAKNPDGIKKLVEDWGKNVKALGYDKIVAEREEAAKSIHLENLK</sequence>
<organism evidence="3 4">
    <name type="scientific">Paenibacillus albus</name>
    <dbReference type="NCBI Taxonomy" id="2495582"/>
    <lineage>
        <taxon>Bacteria</taxon>
        <taxon>Bacillati</taxon>
        <taxon>Bacillota</taxon>
        <taxon>Bacilli</taxon>
        <taxon>Bacillales</taxon>
        <taxon>Paenibacillaceae</taxon>
        <taxon>Paenibacillus</taxon>
    </lineage>
</organism>
<keyword evidence="2" id="KW-0732">Signal</keyword>
<proteinExistence type="predicted"/>
<evidence type="ECO:0000256" key="1">
    <source>
        <dbReference type="SAM" id="MobiDB-lite"/>
    </source>
</evidence>
<dbReference type="EMBL" id="CP034437">
    <property type="protein sequence ID" value="AZN39706.1"/>
    <property type="molecule type" value="Genomic_DNA"/>
</dbReference>
<dbReference type="PROSITE" id="PS51257">
    <property type="entry name" value="PROKAR_LIPOPROTEIN"/>
    <property type="match status" value="1"/>
</dbReference>
<dbReference type="RefSeq" id="WP_126014548.1">
    <property type="nucleotide sequence ID" value="NZ_CP034437.1"/>
</dbReference>
<protein>
    <submittedName>
        <fullName evidence="3">Extracellular solute-binding protein</fullName>
    </submittedName>
</protein>
<feature type="region of interest" description="Disordered" evidence="1">
    <location>
        <begin position="28"/>
        <end position="76"/>
    </location>
</feature>
<dbReference type="AlphaFoldDB" id="A0A3S9A1Z0"/>
<dbReference type="OrthoDB" id="2490894at2"/>
<reference evidence="4" key="1">
    <citation type="submission" date="2018-12" db="EMBL/GenBank/DDBJ databases">
        <title>Genome sequence of Peanibacillus sp.</title>
        <authorList>
            <person name="Subramani G."/>
            <person name="Srinivasan S."/>
            <person name="Kim M.K."/>
        </authorList>
    </citation>
    <scope>NUCLEOTIDE SEQUENCE [LARGE SCALE GENOMIC DNA]</scope>
    <source>
        <strain evidence="4">18JY67-1</strain>
    </source>
</reference>
<feature type="signal peptide" evidence="2">
    <location>
        <begin position="1"/>
        <end position="22"/>
    </location>
</feature>
<feature type="compositionally biased region" description="Low complexity" evidence="1">
    <location>
        <begin position="28"/>
        <end position="73"/>
    </location>
</feature>
<dbReference type="Proteomes" id="UP000272528">
    <property type="component" value="Chromosome"/>
</dbReference>
<dbReference type="SUPFAM" id="SSF53850">
    <property type="entry name" value="Periplasmic binding protein-like II"/>
    <property type="match status" value="1"/>
</dbReference>
<feature type="chain" id="PRO_5039364147" evidence="2">
    <location>
        <begin position="23"/>
        <end position="586"/>
    </location>
</feature>
<keyword evidence="4" id="KW-1185">Reference proteome</keyword>
<gene>
    <name evidence="3" type="ORF">EJC50_08665</name>
</gene>
<evidence type="ECO:0000313" key="4">
    <source>
        <dbReference type="Proteomes" id="UP000272528"/>
    </source>
</evidence>
<dbReference type="KEGG" id="palb:EJC50_08665"/>
<evidence type="ECO:0000256" key="2">
    <source>
        <dbReference type="SAM" id="SignalP"/>
    </source>
</evidence>